<keyword evidence="8" id="KW-0539">Nucleus</keyword>
<keyword evidence="7" id="KW-0234">DNA repair</keyword>
<accession>A0A196S9N4</accession>
<evidence type="ECO:0000256" key="6">
    <source>
        <dbReference type="ARBA" id="ARBA00023128"/>
    </source>
</evidence>
<dbReference type="STRING" id="478820.A0A196S9N4"/>
<dbReference type="Pfam" id="PF00752">
    <property type="entry name" value="XPG_N"/>
    <property type="match status" value="1"/>
</dbReference>
<dbReference type="Gene3D" id="1.10.150.20">
    <property type="entry name" value="5' to 3' exonuclease, C-terminal subdomain"/>
    <property type="match status" value="1"/>
</dbReference>
<dbReference type="Proteomes" id="UP000078348">
    <property type="component" value="Unassembled WGS sequence"/>
</dbReference>
<comment type="subcellular location">
    <subcellularLocation>
        <location evidence="1">Nucleus</location>
    </subcellularLocation>
</comment>
<dbReference type="SMART" id="SM00484">
    <property type="entry name" value="XPGI"/>
    <property type="match status" value="1"/>
</dbReference>
<dbReference type="InterPro" id="IPR006085">
    <property type="entry name" value="XPG_DNA_repair_N"/>
</dbReference>
<keyword evidence="6" id="KW-0496">Mitochondrion</keyword>
<dbReference type="PRINTS" id="PR00853">
    <property type="entry name" value="XPGRADSUPER"/>
</dbReference>
<keyword evidence="5" id="KW-0378">Hydrolase</keyword>
<sequence>MEKAGRIECRVLGGCESFEMGITGLLGLVAPAMKDSHLEQFRGKVVAVDAMCWLHRGSYCCVWELSMGMETTRYLHFCEKMIRLLQRYDIKPILVFDGESLPAKKQEDEERRARRTKKHEEGKALVAQGKQKEAMQMFTQSLTVSKEMIKQFILLLIRMRIPYIIAPYEADAEIAFLSRTGIVDAVISEDSDTLCYRCPCTLFKLSDNGCCKCVHLPDIFTNQTLHMTTWNCDLFELMCVLSGCDYLPNLPKVGLKTAKKYIDNGKTIEGALNLIRVNPIHKWTADYGKQLKDTLSCFHHQVIFNPLTSELEYLTPLASEEEPCSRDGLYGSTHITNGAFGYFGVEMVPKDTDLSYITSFFASRELCTVPSICRILPQRDDLHSTPKKSLSFARLESGSGKRCAETSELDSKRQCHCSPTSVVSNDCAIPCWKSSTKASWRSSSGSKAKPG</sequence>
<dbReference type="GO" id="GO:0046872">
    <property type="term" value="F:metal ion binding"/>
    <property type="evidence" value="ECO:0007669"/>
    <property type="project" value="InterPro"/>
</dbReference>
<evidence type="ECO:0000256" key="7">
    <source>
        <dbReference type="ARBA" id="ARBA00023204"/>
    </source>
</evidence>
<name>A0A196S9N4_BLAHN</name>
<dbReference type="Pfam" id="PF00867">
    <property type="entry name" value="XPG_I"/>
    <property type="match status" value="1"/>
</dbReference>
<dbReference type="PANTHER" id="PTHR11081">
    <property type="entry name" value="FLAP ENDONUCLEASE FAMILY MEMBER"/>
    <property type="match status" value="1"/>
</dbReference>
<evidence type="ECO:0000313" key="12">
    <source>
        <dbReference type="Proteomes" id="UP000078348"/>
    </source>
</evidence>
<evidence type="ECO:0000256" key="1">
    <source>
        <dbReference type="ARBA" id="ARBA00004123"/>
    </source>
</evidence>
<dbReference type="InterPro" id="IPR006084">
    <property type="entry name" value="XPG/Rad2"/>
</dbReference>
<dbReference type="CDD" id="cd09857">
    <property type="entry name" value="PIN_EXO1"/>
    <property type="match status" value="1"/>
</dbReference>
<reference evidence="11 12" key="1">
    <citation type="submission" date="2016-05" db="EMBL/GenBank/DDBJ databases">
        <title>Nuclear genome of Blastocystis sp. subtype 1 NandII.</title>
        <authorList>
            <person name="Gentekaki E."/>
            <person name="Curtis B."/>
            <person name="Stairs C."/>
            <person name="Eme L."/>
            <person name="Herman E."/>
            <person name="Klimes V."/>
            <person name="Arias M.C."/>
            <person name="Elias M."/>
            <person name="Hilliou F."/>
            <person name="Klute M."/>
            <person name="Malik S.-B."/>
            <person name="Pightling A."/>
            <person name="Rachubinski R."/>
            <person name="Salas D."/>
            <person name="Schlacht A."/>
            <person name="Suga H."/>
            <person name="Archibald J."/>
            <person name="Ball S.G."/>
            <person name="Clark G."/>
            <person name="Dacks J."/>
            <person name="Van Der Giezen M."/>
            <person name="Tsaousis A."/>
            <person name="Roger A."/>
        </authorList>
    </citation>
    <scope>NUCLEOTIDE SEQUENCE [LARGE SCALE GENOMIC DNA]</scope>
    <source>
        <strain evidence="12">ATCC 50177 / NandII</strain>
    </source>
</reference>
<keyword evidence="12" id="KW-1185">Reference proteome</keyword>
<dbReference type="FunFam" id="3.40.50.1010:FF:000002">
    <property type="entry name" value="Exonuclease 1, putative"/>
    <property type="match status" value="1"/>
</dbReference>
<evidence type="ECO:0000259" key="10">
    <source>
        <dbReference type="SMART" id="SM00485"/>
    </source>
</evidence>
<proteinExistence type="predicted"/>
<evidence type="ECO:0000256" key="4">
    <source>
        <dbReference type="ARBA" id="ARBA00022763"/>
    </source>
</evidence>
<dbReference type="SUPFAM" id="SSF47807">
    <property type="entry name" value="5' to 3' exonuclease, C-terminal subdomain"/>
    <property type="match status" value="1"/>
</dbReference>
<evidence type="ECO:0000313" key="11">
    <source>
        <dbReference type="EMBL" id="OAO12807.1"/>
    </source>
</evidence>
<dbReference type="Gene3D" id="3.40.50.1010">
    <property type="entry name" value="5'-nuclease"/>
    <property type="match status" value="1"/>
</dbReference>
<feature type="domain" description="XPG-I" evidence="9">
    <location>
        <begin position="157"/>
        <end position="227"/>
    </location>
</feature>
<dbReference type="InterPro" id="IPR019974">
    <property type="entry name" value="XPG_CS"/>
</dbReference>
<dbReference type="InterPro" id="IPR006086">
    <property type="entry name" value="XPG-I_dom"/>
</dbReference>
<dbReference type="SMART" id="SM00485">
    <property type="entry name" value="XPGN"/>
    <property type="match status" value="1"/>
</dbReference>
<feature type="domain" description="XPG N-terminal" evidence="10">
    <location>
        <begin position="20"/>
        <end position="118"/>
    </location>
</feature>
<keyword evidence="3" id="KW-0540">Nuclease</keyword>
<dbReference type="InterPro" id="IPR029060">
    <property type="entry name" value="PIN-like_dom_sf"/>
</dbReference>
<dbReference type="EMBL" id="LXWW01000511">
    <property type="protein sequence ID" value="OAO12807.1"/>
    <property type="molecule type" value="Genomic_DNA"/>
</dbReference>
<dbReference type="InterPro" id="IPR044752">
    <property type="entry name" value="PIN-like_EXO1"/>
</dbReference>
<organism evidence="11 12">
    <name type="scientific">Blastocystis sp. subtype 1 (strain ATCC 50177 / NandII)</name>
    <dbReference type="NCBI Taxonomy" id="478820"/>
    <lineage>
        <taxon>Eukaryota</taxon>
        <taxon>Sar</taxon>
        <taxon>Stramenopiles</taxon>
        <taxon>Bigyra</taxon>
        <taxon>Opalozoa</taxon>
        <taxon>Opalinata</taxon>
        <taxon>Blastocystidae</taxon>
        <taxon>Blastocystis</taxon>
    </lineage>
</organism>
<dbReference type="PANTHER" id="PTHR11081:SF65">
    <property type="entry name" value="DNA DAMAGE-INDUCIBLE PROTEIN DIN7-RELATED"/>
    <property type="match status" value="1"/>
</dbReference>
<keyword evidence="4" id="KW-0227">DNA damage</keyword>
<dbReference type="PROSITE" id="PS00841">
    <property type="entry name" value="XPG_1"/>
    <property type="match status" value="1"/>
</dbReference>
<evidence type="ECO:0000256" key="3">
    <source>
        <dbReference type="ARBA" id="ARBA00022722"/>
    </source>
</evidence>
<dbReference type="GO" id="GO:0017108">
    <property type="term" value="F:5'-flap endonuclease activity"/>
    <property type="evidence" value="ECO:0007669"/>
    <property type="project" value="TreeGrafter"/>
</dbReference>
<dbReference type="AlphaFoldDB" id="A0A196S9N4"/>
<dbReference type="SUPFAM" id="SSF88723">
    <property type="entry name" value="PIN domain-like"/>
    <property type="match status" value="1"/>
</dbReference>
<dbReference type="GO" id="GO:0004527">
    <property type="term" value="F:exonuclease activity"/>
    <property type="evidence" value="ECO:0007669"/>
    <property type="project" value="UniProtKB-KW"/>
</dbReference>
<keyword evidence="11" id="KW-0269">Exonuclease</keyword>
<evidence type="ECO:0000256" key="8">
    <source>
        <dbReference type="ARBA" id="ARBA00023242"/>
    </source>
</evidence>
<keyword evidence="2" id="KW-0597">Phosphoprotein</keyword>
<evidence type="ECO:0000256" key="5">
    <source>
        <dbReference type="ARBA" id="ARBA00022801"/>
    </source>
</evidence>
<dbReference type="GO" id="GO:0006281">
    <property type="term" value="P:DNA repair"/>
    <property type="evidence" value="ECO:0007669"/>
    <property type="project" value="UniProtKB-KW"/>
</dbReference>
<evidence type="ECO:0000256" key="2">
    <source>
        <dbReference type="ARBA" id="ARBA00022553"/>
    </source>
</evidence>
<dbReference type="GO" id="GO:0005634">
    <property type="term" value="C:nucleus"/>
    <property type="evidence" value="ECO:0007669"/>
    <property type="project" value="UniProtKB-SubCell"/>
</dbReference>
<dbReference type="OrthoDB" id="26491at2759"/>
<gene>
    <name evidence="11" type="ORF">AV274_5532</name>
</gene>
<evidence type="ECO:0000259" key="9">
    <source>
        <dbReference type="SMART" id="SM00484"/>
    </source>
</evidence>
<protein>
    <submittedName>
        <fullName evidence="11">Exonuclease 1</fullName>
    </submittedName>
</protein>
<dbReference type="InterPro" id="IPR036279">
    <property type="entry name" value="5-3_exonuclease_C_sf"/>
</dbReference>
<comment type="caution">
    <text evidence="11">The sequence shown here is derived from an EMBL/GenBank/DDBJ whole genome shotgun (WGS) entry which is preliminary data.</text>
</comment>